<dbReference type="PANTHER" id="PTHR21321:SF1">
    <property type="entry name" value="EXOSOME COMPLEX COMPONENT RRP40"/>
    <property type="match status" value="1"/>
</dbReference>
<keyword evidence="14" id="KW-1185">Reference proteome</keyword>
<evidence type="ECO:0000256" key="9">
    <source>
        <dbReference type="ARBA" id="ARBA00030615"/>
    </source>
</evidence>
<dbReference type="CDD" id="cd22526">
    <property type="entry name" value="KH-I_Rrp40"/>
    <property type="match status" value="1"/>
</dbReference>
<feature type="region of interest" description="Disordered" evidence="10">
    <location>
        <begin position="1"/>
        <end position="20"/>
    </location>
</feature>
<evidence type="ECO:0000313" key="13">
    <source>
        <dbReference type="EMBL" id="KAK3217068.1"/>
    </source>
</evidence>
<evidence type="ECO:0000256" key="1">
    <source>
        <dbReference type="ARBA" id="ARBA00004496"/>
    </source>
</evidence>
<evidence type="ECO:0000259" key="12">
    <source>
        <dbReference type="Pfam" id="PF18311"/>
    </source>
</evidence>
<evidence type="ECO:0000256" key="8">
    <source>
        <dbReference type="ARBA" id="ARBA00023242"/>
    </source>
</evidence>
<reference evidence="13 14" key="1">
    <citation type="submission" date="2021-02" db="EMBL/GenBank/DDBJ databases">
        <title>Genome assembly of Pseudopithomyces chartarum.</title>
        <authorList>
            <person name="Jauregui R."/>
            <person name="Singh J."/>
            <person name="Voisey C."/>
        </authorList>
    </citation>
    <scope>NUCLEOTIDE SEQUENCE [LARGE SCALE GENOMIC DNA]</scope>
    <source>
        <strain evidence="13 14">AGR01</strain>
    </source>
</reference>
<dbReference type="GO" id="GO:0071035">
    <property type="term" value="P:nuclear polyadenylation-dependent rRNA catabolic process"/>
    <property type="evidence" value="ECO:0007669"/>
    <property type="project" value="TreeGrafter"/>
</dbReference>
<gene>
    <name evidence="13" type="ORF">GRF29_1g1860908</name>
</gene>
<comment type="caution">
    <text evidence="13">The sequence shown here is derived from an EMBL/GenBank/DDBJ whole genome shotgun (WGS) entry which is preliminary data.</text>
</comment>
<dbReference type="GO" id="GO:0003723">
    <property type="term" value="F:RNA binding"/>
    <property type="evidence" value="ECO:0007669"/>
    <property type="project" value="UniProtKB-KW"/>
</dbReference>
<dbReference type="GO" id="GO:0000176">
    <property type="term" value="C:nuclear exosome (RNase complex)"/>
    <property type="evidence" value="ECO:0007669"/>
    <property type="project" value="TreeGrafter"/>
</dbReference>
<dbReference type="CDD" id="cd05790">
    <property type="entry name" value="S1_Rrp40"/>
    <property type="match status" value="1"/>
</dbReference>
<evidence type="ECO:0000313" key="14">
    <source>
        <dbReference type="Proteomes" id="UP001280581"/>
    </source>
</evidence>
<dbReference type="InterPro" id="IPR004088">
    <property type="entry name" value="KH_dom_type_1"/>
</dbReference>
<dbReference type="PANTHER" id="PTHR21321">
    <property type="entry name" value="PNAS-3 RELATED"/>
    <property type="match status" value="1"/>
</dbReference>
<dbReference type="GO" id="GO:0034475">
    <property type="term" value="P:U4 snRNA 3'-end processing"/>
    <property type="evidence" value="ECO:0007669"/>
    <property type="project" value="TreeGrafter"/>
</dbReference>
<dbReference type="GO" id="GO:0071051">
    <property type="term" value="P:poly(A)-dependent snoRNA 3'-end processing"/>
    <property type="evidence" value="ECO:0007669"/>
    <property type="project" value="TreeGrafter"/>
</dbReference>
<dbReference type="EMBL" id="WVTA01000001">
    <property type="protein sequence ID" value="KAK3217068.1"/>
    <property type="molecule type" value="Genomic_DNA"/>
</dbReference>
<dbReference type="SUPFAM" id="SSF54791">
    <property type="entry name" value="Eukaryotic type KH-domain (KH-domain type I)"/>
    <property type="match status" value="1"/>
</dbReference>
<dbReference type="InterPro" id="IPR041054">
    <property type="entry name" value="Rrp40_N_euk"/>
</dbReference>
<evidence type="ECO:0000259" key="11">
    <source>
        <dbReference type="Pfam" id="PF15985"/>
    </source>
</evidence>
<name>A0AAN6M765_9PLEO</name>
<dbReference type="AlphaFoldDB" id="A0AAN6M765"/>
<dbReference type="InterPro" id="IPR036612">
    <property type="entry name" value="KH_dom_type_1_sf"/>
</dbReference>
<feature type="domain" description="K Homology" evidence="11">
    <location>
        <begin position="153"/>
        <end position="203"/>
    </location>
</feature>
<keyword evidence="4" id="KW-0963">Cytoplasm</keyword>
<dbReference type="FunFam" id="2.40.50.140:FF:000127">
    <property type="entry name" value="Exosome complex component RRP40"/>
    <property type="match status" value="1"/>
</dbReference>
<evidence type="ECO:0000256" key="4">
    <source>
        <dbReference type="ARBA" id="ARBA00022490"/>
    </source>
</evidence>
<dbReference type="Pfam" id="PF21262">
    <property type="entry name" value="RRP40_S1"/>
    <property type="match status" value="1"/>
</dbReference>
<dbReference type="Pfam" id="PF18311">
    <property type="entry name" value="Rrp40_N"/>
    <property type="match status" value="1"/>
</dbReference>
<accession>A0AAN6M765</accession>
<dbReference type="InterPro" id="IPR026699">
    <property type="entry name" value="Exosome_RNA_bind1/RRP40/RRP4"/>
</dbReference>
<evidence type="ECO:0000256" key="2">
    <source>
        <dbReference type="ARBA" id="ARBA00004604"/>
    </source>
</evidence>
<evidence type="ECO:0000256" key="5">
    <source>
        <dbReference type="ARBA" id="ARBA00022552"/>
    </source>
</evidence>
<feature type="domain" description="Exosome complex exonuclease Rrp40 N-terminal" evidence="12">
    <location>
        <begin position="24"/>
        <end position="63"/>
    </location>
</feature>
<dbReference type="Gene3D" id="2.40.50.140">
    <property type="entry name" value="Nucleic acid-binding proteins"/>
    <property type="match status" value="1"/>
</dbReference>
<dbReference type="InterPro" id="IPR037319">
    <property type="entry name" value="Rrp40_S1"/>
</dbReference>
<comment type="similarity">
    <text evidence="3">Belongs to the RRP40 family.</text>
</comment>
<organism evidence="13 14">
    <name type="scientific">Pseudopithomyces chartarum</name>
    <dbReference type="NCBI Taxonomy" id="1892770"/>
    <lineage>
        <taxon>Eukaryota</taxon>
        <taxon>Fungi</taxon>
        <taxon>Dikarya</taxon>
        <taxon>Ascomycota</taxon>
        <taxon>Pezizomycotina</taxon>
        <taxon>Dothideomycetes</taxon>
        <taxon>Pleosporomycetidae</taxon>
        <taxon>Pleosporales</taxon>
        <taxon>Massarineae</taxon>
        <taxon>Didymosphaeriaceae</taxon>
        <taxon>Pseudopithomyces</taxon>
    </lineage>
</organism>
<sequence>MVVLPGDEIPQEVLPTPTGKKKHLTLGPGLRHIPPNTVATTIAGALVTDNKKVAAWIESNSGRYLPSTGDLVIATVEKSAAEAFTCTLTPHTPPASLPHLAFEGATKKTRPQLAPNTLVYARITSANRDFAPELTCVDPSTGKSEGLGPIKGGMVFKISLGMARRLLVGSKGGVTVLEHLGEKIGFEITVGRNGVIVVDGGSVRATLAIGKAVQEVDEQALSEKAQKKLAERVLKNI</sequence>
<evidence type="ECO:0000256" key="6">
    <source>
        <dbReference type="ARBA" id="ARBA00022835"/>
    </source>
</evidence>
<evidence type="ECO:0000256" key="7">
    <source>
        <dbReference type="ARBA" id="ARBA00022884"/>
    </source>
</evidence>
<dbReference type="GO" id="GO:0071034">
    <property type="term" value="P:CUT catabolic process"/>
    <property type="evidence" value="ECO:0007669"/>
    <property type="project" value="TreeGrafter"/>
</dbReference>
<evidence type="ECO:0000256" key="3">
    <source>
        <dbReference type="ARBA" id="ARBA00007841"/>
    </source>
</evidence>
<protein>
    <recommendedName>
        <fullName evidence="9">Ribosomal RNA-processing protein 40</fullName>
    </recommendedName>
</protein>
<dbReference type="Proteomes" id="UP001280581">
    <property type="component" value="Unassembled WGS sequence"/>
</dbReference>
<dbReference type="GO" id="GO:0005730">
    <property type="term" value="C:nucleolus"/>
    <property type="evidence" value="ECO:0007669"/>
    <property type="project" value="UniProtKB-SubCell"/>
</dbReference>
<evidence type="ECO:0000256" key="10">
    <source>
        <dbReference type="SAM" id="MobiDB-lite"/>
    </source>
</evidence>
<dbReference type="GO" id="GO:0071038">
    <property type="term" value="P:TRAMP-dependent tRNA surveillance pathway"/>
    <property type="evidence" value="ECO:0007669"/>
    <property type="project" value="TreeGrafter"/>
</dbReference>
<comment type="subcellular location">
    <subcellularLocation>
        <location evidence="1">Cytoplasm</location>
    </subcellularLocation>
    <subcellularLocation>
        <location evidence="2">Nucleus</location>
        <location evidence="2">Nucleolus</location>
    </subcellularLocation>
</comment>
<dbReference type="InterPro" id="IPR049469">
    <property type="entry name" value="RRP40_KH-I"/>
</dbReference>
<dbReference type="Pfam" id="PF15985">
    <property type="entry name" value="KH_6"/>
    <property type="match status" value="1"/>
</dbReference>
<proteinExistence type="inferred from homology"/>
<dbReference type="GO" id="GO:0000467">
    <property type="term" value="P:exonucleolytic trimming to generate mature 3'-end of 5.8S rRNA from tricistronic rRNA transcript (SSU-rRNA, 5.8S rRNA, LSU-rRNA)"/>
    <property type="evidence" value="ECO:0007669"/>
    <property type="project" value="TreeGrafter"/>
</dbReference>
<dbReference type="SUPFAM" id="SSF50249">
    <property type="entry name" value="Nucleic acid-binding proteins"/>
    <property type="match status" value="1"/>
</dbReference>
<dbReference type="InterPro" id="IPR012340">
    <property type="entry name" value="NA-bd_OB-fold"/>
</dbReference>
<keyword evidence="6" id="KW-0271">Exosome</keyword>
<keyword evidence="5" id="KW-0698">rRNA processing</keyword>
<dbReference type="Gene3D" id="2.40.50.100">
    <property type="match status" value="1"/>
</dbReference>
<dbReference type="FunFam" id="2.40.50.100:FF:000073">
    <property type="entry name" value="Putative Exosome complex component RRP40"/>
    <property type="match status" value="1"/>
</dbReference>
<dbReference type="Gene3D" id="3.30.1370.10">
    <property type="entry name" value="K Homology domain, type 1"/>
    <property type="match status" value="1"/>
</dbReference>
<keyword evidence="8" id="KW-0539">Nucleus</keyword>
<dbReference type="GO" id="GO:0000177">
    <property type="term" value="C:cytoplasmic exosome (RNase complex)"/>
    <property type="evidence" value="ECO:0007669"/>
    <property type="project" value="TreeGrafter"/>
</dbReference>
<keyword evidence="7" id="KW-0694">RNA-binding</keyword>